<reference evidence="1 2" key="1">
    <citation type="journal article" date="2016" name="Nat. Commun.">
        <title>Thousands of microbial genomes shed light on interconnected biogeochemical processes in an aquifer system.</title>
        <authorList>
            <person name="Anantharaman K."/>
            <person name="Brown C.T."/>
            <person name="Hug L.A."/>
            <person name="Sharon I."/>
            <person name="Castelle C.J."/>
            <person name="Probst A.J."/>
            <person name="Thomas B.C."/>
            <person name="Singh A."/>
            <person name="Wilkins M.J."/>
            <person name="Karaoz U."/>
            <person name="Brodie E.L."/>
            <person name="Williams K.H."/>
            <person name="Hubbard S.S."/>
            <person name="Banfield J.F."/>
        </authorList>
    </citation>
    <scope>NUCLEOTIDE SEQUENCE [LARGE SCALE GENOMIC DNA]</scope>
</reference>
<dbReference type="Proteomes" id="UP000177053">
    <property type="component" value="Unassembled WGS sequence"/>
</dbReference>
<proteinExistence type="predicted"/>
<dbReference type="EMBL" id="MGFS01000029">
    <property type="protein sequence ID" value="OGM10757.1"/>
    <property type="molecule type" value="Genomic_DNA"/>
</dbReference>
<evidence type="ECO:0000313" key="2">
    <source>
        <dbReference type="Proteomes" id="UP000177053"/>
    </source>
</evidence>
<gene>
    <name evidence="1" type="ORF">A2Z22_02640</name>
</gene>
<name>A0A1F7X6V6_9BACT</name>
<sequence>MSCEECPFGKIRRFCSPDEVRRCVEFEIIDGVSAVPKHLLVKEVDPGHGMSVSIDGSKLSGEAWRAYVDYCLAIEGKTDGWEVNASEADIRFEKETGFLASDLEQARLNHEMESSRD</sequence>
<dbReference type="AlphaFoldDB" id="A0A1F7X6V6"/>
<organism evidence="1 2">
    <name type="scientific">Candidatus Woesebacteria bacterium RBG_16_34_12</name>
    <dbReference type="NCBI Taxonomy" id="1802480"/>
    <lineage>
        <taxon>Bacteria</taxon>
        <taxon>Candidatus Woeseibacteriota</taxon>
    </lineage>
</organism>
<protein>
    <submittedName>
        <fullName evidence="1">Uncharacterized protein</fullName>
    </submittedName>
</protein>
<comment type="caution">
    <text evidence="1">The sequence shown here is derived from an EMBL/GenBank/DDBJ whole genome shotgun (WGS) entry which is preliminary data.</text>
</comment>
<accession>A0A1F7X6V6</accession>
<evidence type="ECO:0000313" key="1">
    <source>
        <dbReference type="EMBL" id="OGM10757.1"/>
    </source>
</evidence>